<evidence type="ECO:0000313" key="7">
    <source>
        <dbReference type="Proteomes" id="UP001596547"/>
    </source>
</evidence>
<dbReference type="Gene3D" id="3.40.50.300">
    <property type="entry name" value="P-loop containing nucleotide triphosphate hydrolases"/>
    <property type="match status" value="2"/>
</dbReference>
<dbReference type="InterPro" id="IPR027417">
    <property type="entry name" value="P-loop_NTPase"/>
</dbReference>
<evidence type="ECO:0000256" key="1">
    <source>
        <dbReference type="ARBA" id="ARBA00023054"/>
    </source>
</evidence>
<dbReference type="PANTHER" id="PTHR32114">
    <property type="entry name" value="ABC TRANSPORTER ABCH.3"/>
    <property type="match status" value="1"/>
</dbReference>
<feature type="compositionally biased region" description="Basic and acidic residues" evidence="4">
    <location>
        <begin position="182"/>
        <end position="198"/>
    </location>
</feature>
<organism evidence="6 7">
    <name type="scientific">Halomarina halobia</name>
    <dbReference type="NCBI Taxonomy" id="3033386"/>
    <lineage>
        <taxon>Archaea</taxon>
        <taxon>Methanobacteriati</taxon>
        <taxon>Methanobacteriota</taxon>
        <taxon>Stenosarchaea group</taxon>
        <taxon>Halobacteria</taxon>
        <taxon>Halobacteriales</taxon>
        <taxon>Natronomonadaceae</taxon>
        <taxon>Halomarina</taxon>
    </lineage>
</organism>
<dbReference type="InterPro" id="IPR038729">
    <property type="entry name" value="Rad50/SbcC_AAA"/>
</dbReference>
<gene>
    <name evidence="6" type="ORF">ACFQPE_16045</name>
</gene>
<dbReference type="AlphaFoldDB" id="A0ABD6AD80"/>
<feature type="region of interest" description="Disordered" evidence="4">
    <location>
        <begin position="182"/>
        <end position="217"/>
    </location>
</feature>
<feature type="compositionally biased region" description="Basic and acidic residues" evidence="4">
    <location>
        <begin position="376"/>
        <end position="387"/>
    </location>
</feature>
<evidence type="ECO:0000256" key="4">
    <source>
        <dbReference type="SAM" id="MobiDB-lite"/>
    </source>
</evidence>
<dbReference type="Pfam" id="PF13476">
    <property type="entry name" value="AAA_23"/>
    <property type="match status" value="1"/>
</dbReference>
<protein>
    <submittedName>
        <fullName evidence="6">Archaea-specific SMC-related protein</fullName>
    </submittedName>
</protein>
<dbReference type="RefSeq" id="WP_276305916.1">
    <property type="nucleotide sequence ID" value="NZ_CP119993.1"/>
</dbReference>
<feature type="domain" description="Rad50/SbcC-type AAA" evidence="5">
    <location>
        <begin position="11"/>
        <end position="225"/>
    </location>
</feature>
<dbReference type="PANTHER" id="PTHR32114:SF2">
    <property type="entry name" value="ABC TRANSPORTER ABCH.3"/>
    <property type="match status" value="1"/>
</dbReference>
<name>A0ABD6AD80_9EURY</name>
<evidence type="ECO:0000313" key="6">
    <source>
        <dbReference type="EMBL" id="MFC7318293.1"/>
    </source>
</evidence>
<evidence type="ECO:0000259" key="5">
    <source>
        <dbReference type="Pfam" id="PF13476"/>
    </source>
</evidence>
<proteinExistence type="inferred from homology"/>
<evidence type="ECO:0000256" key="2">
    <source>
        <dbReference type="ARBA" id="ARBA00049666"/>
    </source>
</evidence>
<evidence type="ECO:0000256" key="3">
    <source>
        <dbReference type="SAM" id="Coils"/>
    </source>
</evidence>
<dbReference type="Proteomes" id="UP001596547">
    <property type="component" value="Unassembled WGS sequence"/>
</dbReference>
<dbReference type="GeneID" id="79317533"/>
<feature type="region of interest" description="Disordered" evidence="4">
    <location>
        <begin position="366"/>
        <end position="387"/>
    </location>
</feature>
<comment type="caution">
    <text evidence="6">The sequence shown here is derived from an EMBL/GenBank/DDBJ whole genome shotgun (WGS) entry which is preliminary data.</text>
</comment>
<reference evidence="6 7" key="1">
    <citation type="journal article" date="2019" name="Int. J. Syst. Evol. Microbiol.">
        <title>The Global Catalogue of Microorganisms (GCM) 10K type strain sequencing project: providing services to taxonomists for standard genome sequencing and annotation.</title>
        <authorList>
            <consortium name="The Broad Institute Genomics Platform"/>
            <consortium name="The Broad Institute Genome Sequencing Center for Infectious Disease"/>
            <person name="Wu L."/>
            <person name="Ma J."/>
        </authorList>
    </citation>
    <scope>NUCLEOTIDE SEQUENCE [LARGE SCALE GENOMIC DNA]</scope>
    <source>
        <strain evidence="6 7">PSR21</strain>
    </source>
</reference>
<comment type="similarity">
    <text evidence="2">Belongs to the Sph1/Sph2 family.</text>
</comment>
<sequence>MEQKTKADVDLHVRNVGGIEETATSLSPGVNVLSGRNATNRTSLLQAIMAACGSNGASLKGDADEGSVELAIGDETYTRRLTRTDGSLTFSGDPYLDDADVADLFAFLLESNEARLAVARQENLRDIIMRPVDTDQLQAEIEQLEAEKRQLRQELEDLDGLDERLPDLEQERKRLEQRLEEKREELEEKQAELDAADRDVEETREEKSELESKFEELRETRSQLEDVRYDIETQRERLSSLREDRADAEDDLDELSETPAGDIADIESDIRQLRERKQRLEADISDLQNIIQFNQDLLDDANSDVLEALDANTDTDAESGGSVTDQLLEEEQVTCWTCGSPVEADQIEGTVDRLRELSQRKVGDVREVESELDDLTSEKRELERERQRREQLERSVDRLDDDIEGTEGRIAELEERRDELQSEVDSLETAVEDLETTDYGEVLDLHREVNQLEFEIDRIGSDIHDIDEEVASIESRLAEREQIEAQLEELQDELTDLRTRIERIEEGAVSEFNEHMETVLDILEYSNLERVWIERTERDVREGRRKVTKSMFDLHVIRASESGTAYEDTIDHLSESEREVTGLVFALAGYLVHDVYETCPFMLLDSLEAIDADRIARLVDYFADYASYLVVALLEDDAQALDQDYHRVTEI</sequence>
<dbReference type="NCBIfam" id="NF045487">
    <property type="entry name" value="ASRP"/>
    <property type="match status" value="1"/>
</dbReference>
<dbReference type="SUPFAM" id="SSF52540">
    <property type="entry name" value="P-loop containing nucleoside triphosphate hydrolases"/>
    <property type="match status" value="1"/>
</dbReference>
<feature type="coiled-coil region" evidence="3">
    <location>
        <begin position="473"/>
        <end position="507"/>
    </location>
</feature>
<feature type="compositionally biased region" description="Basic and acidic residues" evidence="4">
    <location>
        <begin position="204"/>
        <end position="217"/>
    </location>
</feature>
<keyword evidence="7" id="KW-1185">Reference proteome</keyword>
<dbReference type="Gene3D" id="1.20.5.340">
    <property type="match status" value="1"/>
</dbReference>
<keyword evidence="1 3" id="KW-0175">Coiled coil</keyword>
<accession>A0ABD6AD80</accession>
<dbReference type="EMBL" id="JBHTBF010000003">
    <property type="protein sequence ID" value="MFC7318293.1"/>
    <property type="molecule type" value="Genomic_DNA"/>
</dbReference>